<comment type="subcellular location">
    <subcellularLocation>
        <location evidence="1">Secreted</location>
    </subcellularLocation>
</comment>
<comment type="caution">
    <text evidence="4">The sequence shown here is derived from an EMBL/GenBank/DDBJ whole genome shotgun (WGS) entry which is preliminary data.</text>
</comment>
<evidence type="ECO:0000313" key="4">
    <source>
        <dbReference type="EMBL" id="PTX41579.1"/>
    </source>
</evidence>
<keyword evidence="5" id="KW-1185">Reference proteome</keyword>
<dbReference type="InterPro" id="IPR018511">
    <property type="entry name" value="Hemolysin-typ_Ca-bd_CS"/>
</dbReference>
<dbReference type="PROSITE" id="PS00330">
    <property type="entry name" value="HEMOLYSIN_CALCIUM"/>
    <property type="match status" value="5"/>
</dbReference>
<dbReference type="OrthoDB" id="7749175at2"/>
<dbReference type="Proteomes" id="UP000244224">
    <property type="component" value="Unassembled WGS sequence"/>
</dbReference>
<keyword evidence="2" id="KW-0964">Secreted</keyword>
<dbReference type="GO" id="GO:0005576">
    <property type="term" value="C:extracellular region"/>
    <property type="evidence" value="ECO:0007669"/>
    <property type="project" value="UniProtKB-SubCell"/>
</dbReference>
<dbReference type="Pfam" id="PF00353">
    <property type="entry name" value="HemolysinCabind"/>
    <property type="match status" value="4"/>
</dbReference>
<dbReference type="RefSeq" id="WP_108130766.1">
    <property type="nucleotide sequence ID" value="NZ_QBKP01000028.1"/>
</dbReference>
<dbReference type="Gene3D" id="3.20.20.80">
    <property type="entry name" value="Glycosidases"/>
    <property type="match status" value="1"/>
</dbReference>
<dbReference type="GO" id="GO:0005509">
    <property type="term" value="F:calcium ion binding"/>
    <property type="evidence" value="ECO:0007669"/>
    <property type="project" value="InterPro"/>
</dbReference>
<dbReference type="PANTHER" id="PTHR38340">
    <property type="entry name" value="S-LAYER PROTEIN"/>
    <property type="match status" value="1"/>
</dbReference>
<dbReference type="EMBL" id="QBKP01000028">
    <property type="protein sequence ID" value="PTX41579.1"/>
    <property type="molecule type" value="Genomic_DNA"/>
</dbReference>
<dbReference type="InterPro" id="IPR017853">
    <property type="entry name" value="GH"/>
</dbReference>
<organism evidence="4 5">
    <name type="scientific">Gemmobacter caeni</name>
    <dbReference type="NCBI Taxonomy" id="589035"/>
    <lineage>
        <taxon>Bacteria</taxon>
        <taxon>Pseudomonadati</taxon>
        <taxon>Pseudomonadota</taxon>
        <taxon>Alphaproteobacteria</taxon>
        <taxon>Rhodobacterales</taxon>
        <taxon>Paracoccaceae</taxon>
        <taxon>Gemmobacter</taxon>
    </lineage>
</organism>
<dbReference type="InterPro" id="IPR011049">
    <property type="entry name" value="Serralysin-like_metalloprot_C"/>
</dbReference>
<evidence type="ECO:0000256" key="3">
    <source>
        <dbReference type="SAM" id="MobiDB-lite"/>
    </source>
</evidence>
<dbReference type="PRINTS" id="PR00313">
    <property type="entry name" value="CABNDNGRPT"/>
</dbReference>
<name>A0A2T6ACN8_9RHOB</name>
<evidence type="ECO:0000256" key="1">
    <source>
        <dbReference type="ARBA" id="ARBA00004613"/>
    </source>
</evidence>
<proteinExistence type="predicted"/>
<sequence length="815" mass="85252">MSDLGHINAIHILFLAEKAAEQDRATGSYDAHLAEDRRYYNWQGQQQILPFGMDDDPQGFAEGLRTALPGVNTLRLSFNQYAFDTRGGLHPQYEAFIAAAVKQGFKLIFTLTDGAQQTTGDDGAMTSAQLAKALDGTVQDGAIAAWDKMLAWLDRHPGAQKAVWGYELANEAAAYERGVTLAERGTKLAAEAQFVGLYARHMAELAARVQAADPDARVLVGGWAYSARFTDLAENSVGNKSALDFLRAKIGDALVWAGHLYPGWHSGTEVTDPKELAQIYATALAPLGDDDILLTETSFSGALINDFSLAPNVTRSMSRMQEWFADRGIGTTWFSGAEAGASSLVAVDSGAKLRYLHQHSLAFALNAFSLDDAPRGHNGAEALEADVVTARLRNEEYDGKLSMDPVAGAGFAFGYGGADTLTGAAEANNFLYGGKGGDLLRGAGDEDFLFGQDDADTLLGRSGNDLLFGGRGDDLLRGGAGQDTLEGGAGADRFDASAGSDLVTDFRQDAGDRLYLGRDYTDWTDVKARMTFRALDGKAVDDVVITHSDGTETILLNARGKIGAAALLLAGDKTSVEGTAGNDLIREGWQDIEGQSFGALRRVTAGTGADTVLGTARADHIDGGSGQDLLRGSGGNDELLGMAGNDRLLGETGNDTLSGGAGHDVLEGGAGQDVLAGGAGNDSLSGGGGGDTLFGDNGRDTLAGGAGNDVLHSGTGRSHLDGGAGRDTLFADLSGGGHVLTGGSGADRFIFHDAGKTASRSVITDFTPGEDRLVFGNRAVDLAHLPDGMRLVETDAGSTLHLAPGHQVFLQDLFF</sequence>
<reference evidence="4 5" key="1">
    <citation type="submission" date="2018-04" db="EMBL/GenBank/DDBJ databases">
        <title>Genomic Encyclopedia of Archaeal and Bacterial Type Strains, Phase II (KMG-II): from individual species to whole genera.</title>
        <authorList>
            <person name="Goeker M."/>
        </authorList>
    </citation>
    <scope>NUCLEOTIDE SEQUENCE [LARGE SCALE GENOMIC DNA]</scope>
    <source>
        <strain evidence="4 5">DSM 21823</strain>
    </source>
</reference>
<dbReference type="SUPFAM" id="SSF51445">
    <property type="entry name" value="(Trans)glycosidases"/>
    <property type="match status" value="1"/>
</dbReference>
<dbReference type="InterPro" id="IPR001343">
    <property type="entry name" value="Hemolysn_Ca-bd"/>
</dbReference>
<dbReference type="Gene3D" id="2.150.10.10">
    <property type="entry name" value="Serralysin-like metalloprotease, C-terminal"/>
    <property type="match status" value="4"/>
</dbReference>
<dbReference type="InterPro" id="IPR050557">
    <property type="entry name" value="RTX_toxin/Mannuronan_C5-epim"/>
</dbReference>
<accession>A0A2T6ACN8</accession>
<evidence type="ECO:0000256" key="2">
    <source>
        <dbReference type="ARBA" id="ARBA00022525"/>
    </source>
</evidence>
<feature type="region of interest" description="Disordered" evidence="3">
    <location>
        <begin position="650"/>
        <end position="682"/>
    </location>
</feature>
<gene>
    <name evidence="4" type="ORF">C8N34_12813</name>
</gene>
<protein>
    <submittedName>
        <fullName evidence="4">Ca2+-binding RTX toxin-like protein</fullName>
    </submittedName>
</protein>
<dbReference type="SUPFAM" id="SSF51120">
    <property type="entry name" value="beta-Roll"/>
    <property type="match status" value="2"/>
</dbReference>
<dbReference type="PANTHER" id="PTHR38340:SF1">
    <property type="entry name" value="S-LAYER PROTEIN"/>
    <property type="match status" value="1"/>
</dbReference>
<dbReference type="AlphaFoldDB" id="A0A2T6ACN8"/>
<evidence type="ECO:0000313" key="5">
    <source>
        <dbReference type="Proteomes" id="UP000244224"/>
    </source>
</evidence>